<dbReference type="InterPro" id="IPR036439">
    <property type="entry name" value="Dockerin_dom_sf"/>
</dbReference>
<dbReference type="RefSeq" id="WP_151693971.1">
    <property type="nucleotide sequence ID" value="NZ_BMGX01000001.1"/>
</dbReference>
<evidence type="ECO:0000313" key="2">
    <source>
        <dbReference type="Proteomes" id="UP000484164"/>
    </source>
</evidence>
<organism evidence="1 2">
    <name type="scientific">Phaeocystidibacter marisrubri</name>
    <dbReference type="NCBI Taxonomy" id="1577780"/>
    <lineage>
        <taxon>Bacteria</taxon>
        <taxon>Pseudomonadati</taxon>
        <taxon>Bacteroidota</taxon>
        <taxon>Flavobacteriia</taxon>
        <taxon>Flavobacteriales</taxon>
        <taxon>Phaeocystidibacteraceae</taxon>
        <taxon>Phaeocystidibacter</taxon>
    </lineage>
</organism>
<keyword evidence="2" id="KW-1185">Reference proteome</keyword>
<dbReference type="OrthoDB" id="9813840at2"/>
<dbReference type="EMBL" id="WBVQ01000002">
    <property type="protein sequence ID" value="KAB2816544.1"/>
    <property type="molecule type" value="Genomic_DNA"/>
</dbReference>
<dbReference type="GO" id="GO:0000272">
    <property type="term" value="P:polysaccharide catabolic process"/>
    <property type="evidence" value="ECO:0007669"/>
    <property type="project" value="InterPro"/>
</dbReference>
<evidence type="ECO:0000313" key="1">
    <source>
        <dbReference type="EMBL" id="KAB2816544.1"/>
    </source>
</evidence>
<accession>A0A6L3ZGU2</accession>
<protein>
    <submittedName>
        <fullName evidence="1">Uncharacterized protein</fullName>
    </submittedName>
</protein>
<dbReference type="Gene3D" id="1.10.1330.10">
    <property type="entry name" value="Dockerin domain"/>
    <property type="match status" value="1"/>
</dbReference>
<dbReference type="SUPFAM" id="SSF63446">
    <property type="entry name" value="Type I dockerin domain"/>
    <property type="match status" value="1"/>
</dbReference>
<dbReference type="Proteomes" id="UP000484164">
    <property type="component" value="Unassembled WGS sequence"/>
</dbReference>
<proteinExistence type="predicted"/>
<name>A0A6L3ZGU2_9FLAO</name>
<sequence length="426" mass="46437">MKKLFTYITLLASALSFGQTRIDVGVINFMESPSGTVHFDITLECTRSDTAFIAFSDLVFTFDWSQFTNPMVSVSSNRYVHSRTGNTSISPGFIRFGSQNNANKVIYTMNPQFIDSQSQFNDNVIALDNGVVYSSVHVEITGYTGIADPAFSWVTSGARNESISNMYCFTTRQPKFVSSAAEMRFSDFPSLGSPRLDLTVFLEGAFNSATGEMNTTLNTNGLIPLSNPYSGAPWNYAGGESVTTIPNADVVDWVLVEIRETYLVSNAAASSSLAKRAGFLLKDGTIVDLDGSSYLEFDNTEFNPNKKQFVVVYHRNHLAVMSADSLTYNDSLPPIARWEYDFSTGASAMYGGVTGAKVKSGVSMMMAGDADGTGQISASDKNSYWQPANGNLNIYSNADFNMDGQISASDANMMWRTNNGRITATP</sequence>
<comment type="caution">
    <text evidence="1">The sequence shown here is derived from an EMBL/GenBank/DDBJ whole genome shotgun (WGS) entry which is preliminary data.</text>
</comment>
<reference evidence="1 2" key="1">
    <citation type="submission" date="2019-10" db="EMBL/GenBank/DDBJ databases">
        <title>Genome sequence of Phaeocystidibacter marisrubri JCM30614 (type strain).</title>
        <authorList>
            <person name="Bowman J.P."/>
        </authorList>
    </citation>
    <scope>NUCLEOTIDE SEQUENCE [LARGE SCALE GENOMIC DNA]</scope>
    <source>
        <strain evidence="1 2">JCM 30614</strain>
    </source>
</reference>
<gene>
    <name evidence="1" type="ORF">F8C82_12750</name>
</gene>
<dbReference type="AlphaFoldDB" id="A0A6L3ZGU2"/>